<dbReference type="RefSeq" id="WP_211430150.1">
    <property type="nucleotide sequence ID" value="NZ_CP072649.1"/>
</dbReference>
<keyword evidence="2 7" id="KW-0813">Transport</keyword>
<keyword evidence="3 7" id="KW-0812">Transmembrane</keyword>
<dbReference type="EMBL" id="CP072649">
    <property type="protein sequence ID" value="QUW04261.1"/>
    <property type="molecule type" value="Genomic_DNA"/>
</dbReference>
<evidence type="ECO:0000256" key="7">
    <source>
        <dbReference type="HAMAP-Rule" id="MF_01207"/>
    </source>
</evidence>
<feature type="domain" description="Ferric oxidoreductase" evidence="8">
    <location>
        <begin position="51"/>
        <end position="165"/>
    </location>
</feature>
<feature type="transmembrane region" description="Helical" evidence="7">
    <location>
        <begin position="46"/>
        <end position="72"/>
    </location>
</feature>
<evidence type="ECO:0000256" key="4">
    <source>
        <dbReference type="ARBA" id="ARBA00022989"/>
    </source>
</evidence>
<comment type="caution">
    <text evidence="7">Lacks conserved residue(s) required for the propagation of feature annotation.</text>
</comment>
<comment type="similarity">
    <text evidence="7">Belongs to the MsrQ family.</text>
</comment>
<dbReference type="InterPro" id="IPR013130">
    <property type="entry name" value="Fe3_Rdtase_TM_dom"/>
</dbReference>
<dbReference type="PANTHER" id="PTHR36964:SF1">
    <property type="entry name" value="PROTEIN-METHIONINE-SULFOXIDE REDUCTASE HEME-BINDING SUBUNIT MSRQ"/>
    <property type="match status" value="1"/>
</dbReference>
<evidence type="ECO:0000313" key="10">
    <source>
        <dbReference type="Proteomes" id="UP000676506"/>
    </source>
</evidence>
<dbReference type="Pfam" id="PF01794">
    <property type="entry name" value="Ferric_reduct"/>
    <property type="match status" value="1"/>
</dbReference>
<comment type="subcellular location">
    <subcellularLocation>
        <location evidence="7">Cell membrane</location>
        <topology evidence="7">Multi-pass membrane protein</topology>
    </subcellularLocation>
    <subcellularLocation>
        <location evidence="1">Membrane</location>
        <topology evidence="1">Multi-pass membrane protein</topology>
    </subcellularLocation>
</comment>
<evidence type="ECO:0000256" key="3">
    <source>
        <dbReference type="ARBA" id="ARBA00022692"/>
    </source>
</evidence>
<keyword evidence="7" id="KW-1003">Cell membrane</keyword>
<dbReference type="HAMAP" id="MF_01207">
    <property type="entry name" value="MsrQ"/>
    <property type="match status" value="1"/>
</dbReference>
<comment type="cofactor">
    <cofactor evidence="7">
        <name>FMN</name>
        <dbReference type="ChEBI" id="CHEBI:58210"/>
    </cofactor>
    <text evidence="7">Binds 1 FMN per subunit.</text>
</comment>
<comment type="cofactor">
    <cofactor evidence="7">
        <name>heme b</name>
        <dbReference type="ChEBI" id="CHEBI:60344"/>
    </cofactor>
    <text evidence="7">Binds 1 heme b (iron(II)-protoporphyrin IX) group per subunit.</text>
</comment>
<feature type="transmembrane region" description="Helical" evidence="7">
    <location>
        <begin position="154"/>
        <end position="173"/>
    </location>
</feature>
<keyword evidence="10" id="KW-1185">Reference proteome</keyword>
<comment type="subunit">
    <text evidence="7">Heterodimer of a catalytic subunit (MsrP) and a heme-binding subunit (MsrQ).</text>
</comment>
<keyword evidence="7" id="KW-0285">Flavoprotein</keyword>
<feature type="transmembrane region" description="Helical" evidence="7">
    <location>
        <begin position="179"/>
        <end position="196"/>
    </location>
</feature>
<name>A0ABX8BC56_9BACT</name>
<feature type="transmembrane region" description="Helical" evidence="7">
    <location>
        <begin position="122"/>
        <end position="142"/>
    </location>
</feature>
<evidence type="ECO:0000259" key="8">
    <source>
        <dbReference type="Pfam" id="PF01794"/>
    </source>
</evidence>
<keyword evidence="7" id="KW-0288">FMN</keyword>
<feature type="transmembrane region" description="Helical" evidence="7">
    <location>
        <begin position="84"/>
        <end position="102"/>
    </location>
</feature>
<keyword evidence="4 7" id="KW-1133">Transmembrane helix</keyword>
<reference evidence="9 10" key="1">
    <citation type="submission" date="2021-03" db="EMBL/GenBank/DDBJ databases">
        <title>Genomic and phenotypic characterization of Chloracidobacterium isolates provides evidence for multiple species.</title>
        <authorList>
            <person name="Saini M.K."/>
            <person name="Costas A.M.G."/>
            <person name="Tank M."/>
            <person name="Bryant D.A."/>
        </authorList>
    </citation>
    <scope>NUCLEOTIDE SEQUENCE [LARGE SCALE GENOMIC DNA]</scope>
    <source>
        <strain evidence="9 10">BV2-C</strain>
    </source>
</reference>
<accession>A0ABX8BC56</accession>
<keyword evidence="7" id="KW-0249">Electron transport</keyword>
<protein>
    <recommendedName>
        <fullName evidence="7">Protein-methionine-sulfoxide reductase heme-binding subunit MsrQ</fullName>
    </recommendedName>
    <alternativeName>
        <fullName evidence="7">Flavocytochrome MsrQ</fullName>
    </alternativeName>
</protein>
<dbReference type="PANTHER" id="PTHR36964">
    <property type="entry name" value="PROTEIN-METHIONINE-SULFOXIDE REDUCTASE HEME-BINDING SUBUNIT MSRQ"/>
    <property type="match status" value="1"/>
</dbReference>
<keyword evidence="7" id="KW-0349">Heme</keyword>
<evidence type="ECO:0000256" key="1">
    <source>
        <dbReference type="ARBA" id="ARBA00004141"/>
    </source>
</evidence>
<evidence type="ECO:0000256" key="2">
    <source>
        <dbReference type="ARBA" id="ARBA00022448"/>
    </source>
</evidence>
<evidence type="ECO:0000256" key="5">
    <source>
        <dbReference type="ARBA" id="ARBA00023004"/>
    </source>
</evidence>
<keyword evidence="6 7" id="KW-0472">Membrane</keyword>
<keyword evidence="5 7" id="KW-0408">Iron</keyword>
<keyword evidence="7" id="KW-0479">Metal-binding</keyword>
<comment type="function">
    <text evidence="7">Part of the MsrPQ system that repairs oxidized cell envelope proteins containing methionine sulfoxide residues (Met-O), using respiratory chain electrons. Thus protects these proteins from oxidative-stress damage caused by reactive species of oxygen and chlorine. MsrPQ is essential for the maintenance of envelope integrity under bleach stress, rescuing a wide series of structurally unrelated cell envelope proteins from methionine oxidation. MsrQ provides electrons for reduction to the reductase catalytic subunit MsrP, using the quinone pool of the respiratory chain.</text>
</comment>
<organism evidence="9 10">
    <name type="scientific">Chloracidobacterium validum</name>
    <dbReference type="NCBI Taxonomy" id="2821543"/>
    <lineage>
        <taxon>Bacteria</taxon>
        <taxon>Pseudomonadati</taxon>
        <taxon>Acidobacteriota</taxon>
        <taxon>Terriglobia</taxon>
        <taxon>Terriglobales</taxon>
        <taxon>Acidobacteriaceae</taxon>
        <taxon>Chloracidobacterium</taxon>
    </lineage>
</organism>
<dbReference type="Proteomes" id="UP000676506">
    <property type="component" value="Chromosome 2"/>
</dbReference>
<proteinExistence type="inferred from homology"/>
<sequence>MTHARPVAVFNPVFAQRVLLVNGLLPLVLCSWDGVTGGLGANPLEFILRLTGMLALVFLTLTLMVTPLVAWFGPAWLIKLRRTLGLFAFFYGGLHLFSYVWFDKVFDLVAVGVDVLRRPFILFGMLAFLVMLPLAATSTNGMIKRLGARRWKQLHRLTYVAAVAGAVHFYLFVKADTTVPTAFAAVIGFLLVYRWMSAQSVTTLGLDAKR</sequence>
<evidence type="ECO:0000313" key="9">
    <source>
        <dbReference type="EMBL" id="QUW04261.1"/>
    </source>
</evidence>
<dbReference type="InterPro" id="IPR022837">
    <property type="entry name" value="MsrQ-like"/>
</dbReference>
<evidence type="ECO:0000256" key="6">
    <source>
        <dbReference type="ARBA" id="ARBA00023136"/>
    </source>
</evidence>
<gene>
    <name evidence="7" type="primary">msrQ</name>
    <name evidence="9" type="ORF">J8C06_14570</name>
</gene>